<sequence length="114" mass="13168">MNDNRKPWMKAMDAFDRGFSWVRRHYVLEFAWTLLALTGLVVKTINGDTGMAVFYMFVLCWFLTALGIEAFLDHVMPDLIREAREEAWAEGFYAGGRHMFSMSSAVNPYTEAEE</sequence>
<protein>
    <submittedName>
        <fullName evidence="2">Uncharacterized protein</fullName>
    </submittedName>
</protein>
<gene>
    <name evidence="3" type="ORF">BE0216_04020</name>
    <name evidence="2" type="ORF">BEUL_1234</name>
</gene>
<proteinExistence type="predicted"/>
<dbReference type="Proteomes" id="UP000216057">
    <property type="component" value="Unassembled WGS sequence"/>
</dbReference>
<dbReference type="EMBL" id="CP062938">
    <property type="protein sequence ID" value="QOL31722.1"/>
    <property type="molecule type" value="Genomic_DNA"/>
</dbReference>
<evidence type="ECO:0000313" key="4">
    <source>
        <dbReference type="Proteomes" id="UP000216057"/>
    </source>
</evidence>
<keyword evidence="1" id="KW-1133">Transmembrane helix</keyword>
<keyword evidence="5" id="KW-1185">Reference proteome</keyword>
<reference evidence="3 5" key="2">
    <citation type="submission" date="2020-10" db="EMBL/GenBank/DDBJ databases">
        <title>Genome sequencing of Bifidobacterium eulemuris_DSMZ_100216.</title>
        <authorList>
            <person name="Kim J."/>
        </authorList>
    </citation>
    <scope>NUCLEOTIDE SEQUENCE [LARGE SCALE GENOMIC DNA]</scope>
    <source>
        <strain evidence="3 5">DSM 100216</strain>
    </source>
</reference>
<dbReference type="AlphaFoldDB" id="A0A261G9W0"/>
<keyword evidence="1" id="KW-0812">Transmembrane</keyword>
<dbReference type="EMBL" id="MWWZ01000006">
    <property type="protein sequence ID" value="OZG68221.1"/>
    <property type="molecule type" value="Genomic_DNA"/>
</dbReference>
<dbReference type="KEGG" id="beu:BE0216_04020"/>
<organism evidence="2 4">
    <name type="scientific">Bifidobacterium eulemuris</name>
    <dbReference type="NCBI Taxonomy" id="1765219"/>
    <lineage>
        <taxon>Bacteria</taxon>
        <taxon>Bacillati</taxon>
        <taxon>Actinomycetota</taxon>
        <taxon>Actinomycetes</taxon>
        <taxon>Bifidobacteriales</taxon>
        <taxon>Bifidobacteriaceae</taxon>
        <taxon>Bifidobacterium</taxon>
    </lineage>
</organism>
<feature type="transmembrane region" description="Helical" evidence="1">
    <location>
        <begin position="52"/>
        <end position="72"/>
    </location>
</feature>
<feature type="transmembrane region" description="Helical" evidence="1">
    <location>
        <begin position="26"/>
        <end position="46"/>
    </location>
</feature>
<evidence type="ECO:0000313" key="5">
    <source>
        <dbReference type="Proteomes" id="UP000593943"/>
    </source>
</evidence>
<keyword evidence="1" id="KW-0472">Membrane</keyword>
<dbReference type="Proteomes" id="UP000593943">
    <property type="component" value="Chromosome"/>
</dbReference>
<evidence type="ECO:0000313" key="2">
    <source>
        <dbReference type="EMBL" id="OZG68221.1"/>
    </source>
</evidence>
<accession>A0A261G9W0</accession>
<dbReference type="RefSeq" id="WP_094636818.1">
    <property type="nucleotide sequence ID" value="NZ_CP062938.1"/>
</dbReference>
<evidence type="ECO:0000313" key="3">
    <source>
        <dbReference type="EMBL" id="QOL31722.1"/>
    </source>
</evidence>
<evidence type="ECO:0000256" key="1">
    <source>
        <dbReference type="SAM" id="Phobius"/>
    </source>
</evidence>
<name>A0A261G9W0_9BIFI</name>
<reference evidence="2 4" key="1">
    <citation type="journal article" date="2017" name="BMC Genomics">
        <title>Comparative genomic and phylogenomic analyses of the Bifidobacteriaceae family.</title>
        <authorList>
            <person name="Lugli G.A."/>
            <person name="Milani C."/>
            <person name="Turroni F."/>
            <person name="Duranti S."/>
            <person name="Mancabelli L."/>
            <person name="Mangifesta M."/>
            <person name="Ferrario C."/>
            <person name="Modesto M."/>
            <person name="Mattarelli P."/>
            <person name="Jiri K."/>
            <person name="van Sinderen D."/>
            <person name="Ventura M."/>
        </authorList>
    </citation>
    <scope>NUCLEOTIDE SEQUENCE [LARGE SCALE GENOMIC DNA]</scope>
    <source>
        <strain evidence="2 4">DSM 100216</strain>
    </source>
</reference>